<proteinExistence type="predicted"/>
<dbReference type="Proteomes" id="UP000230405">
    <property type="component" value="Unassembled WGS sequence"/>
</dbReference>
<accession>A0A2M7VFU2</accession>
<reference evidence="4" key="1">
    <citation type="submission" date="2017-09" db="EMBL/GenBank/DDBJ databases">
        <title>Depth-based differentiation of microbial function through sediment-hosted aquifers and enrichment of novel symbionts in the deep terrestrial subsurface.</title>
        <authorList>
            <person name="Probst A.J."/>
            <person name="Ladd B."/>
            <person name="Jarett J.K."/>
            <person name="Geller-Mcgrath D.E."/>
            <person name="Sieber C.M.K."/>
            <person name="Emerson J.B."/>
            <person name="Anantharaman K."/>
            <person name="Thomas B.C."/>
            <person name="Malmstrom R."/>
            <person name="Stieglmeier M."/>
            <person name="Klingl A."/>
            <person name="Woyke T."/>
            <person name="Ryan C.M."/>
            <person name="Banfield J.F."/>
        </authorList>
    </citation>
    <scope>NUCLEOTIDE SEQUENCE [LARGE SCALE GENOMIC DNA]</scope>
</reference>
<gene>
    <name evidence="3" type="ORF">COX77_01305</name>
</gene>
<dbReference type="AlphaFoldDB" id="A0A2M7VFU2"/>
<feature type="compositionally biased region" description="Basic and acidic residues" evidence="1">
    <location>
        <begin position="125"/>
        <end position="137"/>
    </location>
</feature>
<keyword evidence="2" id="KW-0732">Signal</keyword>
<sequence length="137" mass="15694">MKNKIKYFVAPVALLALFSLVTSSALASSSNTTKYGPAYTPEREKVMQTIMENKDYDGWVKLMDNRPITQKITKDNFAKFSEAYLLDKKGDVVGADSLRKELGLRSKDAPKGWAMAQKNKWSKQHNIDRDNKYQRNR</sequence>
<feature type="region of interest" description="Disordered" evidence="1">
    <location>
        <begin position="109"/>
        <end position="137"/>
    </location>
</feature>
<name>A0A2M7VFU2_9BACT</name>
<feature type="signal peptide" evidence="2">
    <location>
        <begin position="1"/>
        <end position="27"/>
    </location>
</feature>
<evidence type="ECO:0000313" key="4">
    <source>
        <dbReference type="Proteomes" id="UP000230405"/>
    </source>
</evidence>
<comment type="caution">
    <text evidence="3">The sequence shown here is derived from an EMBL/GenBank/DDBJ whole genome shotgun (WGS) entry which is preliminary data.</text>
</comment>
<evidence type="ECO:0000256" key="1">
    <source>
        <dbReference type="SAM" id="MobiDB-lite"/>
    </source>
</evidence>
<evidence type="ECO:0000256" key="2">
    <source>
        <dbReference type="SAM" id="SignalP"/>
    </source>
</evidence>
<dbReference type="EMBL" id="PFPO01000023">
    <property type="protein sequence ID" value="PIZ99512.1"/>
    <property type="molecule type" value="Genomic_DNA"/>
</dbReference>
<feature type="chain" id="PRO_5014721251" description="DUF1318 domain-containing protein" evidence="2">
    <location>
        <begin position="28"/>
        <end position="137"/>
    </location>
</feature>
<evidence type="ECO:0000313" key="3">
    <source>
        <dbReference type="EMBL" id="PIZ99512.1"/>
    </source>
</evidence>
<evidence type="ECO:0008006" key="5">
    <source>
        <dbReference type="Google" id="ProtNLM"/>
    </source>
</evidence>
<organism evidence="3 4">
    <name type="scientific">Candidatus Komeilibacteria bacterium CG_4_10_14_0_2_um_filter_37_10</name>
    <dbReference type="NCBI Taxonomy" id="1974470"/>
    <lineage>
        <taxon>Bacteria</taxon>
        <taxon>Candidatus Komeiliibacteriota</taxon>
    </lineage>
</organism>
<protein>
    <recommendedName>
        <fullName evidence="5">DUF1318 domain-containing protein</fullName>
    </recommendedName>
</protein>